<dbReference type="PANTHER" id="PTHR13491">
    <property type="entry name" value="ZCCHC10 PROTEIN"/>
    <property type="match status" value="1"/>
</dbReference>
<proteinExistence type="predicted"/>
<organism evidence="4 5">
    <name type="scientific">Tetradesmus obliquus</name>
    <name type="common">Green alga</name>
    <name type="synonym">Acutodesmus obliquus</name>
    <dbReference type="NCBI Taxonomy" id="3088"/>
    <lineage>
        <taxon>Eukaryota</taxon>
        <taxon>Viridiplantae</taxon>
        <taxon>Chlorophyta</taxon>
        <taxon>core chlorophytes</taxon>
        <taxon>Chlorophyceae</taxon>
        <taxon>CS clade</taxon>
        <taxon>Sphaeropleales</taxon>
        <taxon>Scenedesmaceae</taxon>
        <taxon>Tetradesmus</taxon>
    </lineage>
</organism>
<dbReference type="Pfam" id="PF00179">
    <property type="entry name" value="UQ_con"/>
    <property type="match status" value="1"/>
</dbReference>
<dbReference type="EMBL" id="FNXT01001206">
    <property type="protein sequence ID" value="SZX74115.1"/>
    <property type="molecule type" value="Genomic_DNA"/>
</dbReference>
<evidence type="ECO:0000313" key="4">
    <source>
        <dbReference type="EMBL" id="SZX74115.1"/>
    </source>
</evidence>
<dbReference type="Gene3D" id="2.60.60.30">
    <property type="entry name" value="sav2460 like domains"/>
    <property type="match status" value="1"/>
</dbReference>
<name>A0A383W8Z4_TETOB</name>
<keyword evidence="5" id="KW-1185">Reference proteome</keyword>
<protein>
    <recommendedName>
        <fullName evidence="6">UBC core domain-containing protein</fullName>
    </recommendedName>
</protein>
<reference evidence="4 5" key="1">
    <citation type="submission" date="2016-10" db="EMBL/GenBank/DDBJ databases">
        <authorList>
            <person name="Cai Z."/>
        </authorList>
    </citation>
    <scope>NUCLEOTIDE SEQUENCE [LARGE SCALE GENOMIC DNA]</scope>
</reference>
<feature type="domain" description="F-box" evidence="3">
    <location>
        <begin position="547"/>
        <end position="593"/>
    </location>
</feature>
<dbReference type="InterPro" id="IPR001810">
    <property type="entry name" value="F-box_dom"/>
</dbReference>
<feature type="compositionally biased region" description="Low complexity" evidence="1">
    <location>
        <begin position="380"/>
        <end position="390"/>
    </location>
</feature>
<gene>
    <name evidence="4" type="ORF">BQ4739_LOCUS14364</name>
</gene>
<dbReference type="AlphaFoldDB" id="A0A383W8Z4"/>
<dbReference type="CDD" id="cd06974">
    <property type="entry name" value="TerD_like"/>
    <property type="match status" value="1"/>
</dbReference>
<dbReference type="Gene3D" id="1.20.1280.50">
    <property type="match status" value="1"/>
</dbReference>
<dbReference type="Pfam" id="PF12937">
    <property type="entry name" value="F-box-like"/>
    <property type="match status" value="1"/>
</dbReference>
<dbReference type="InterPro" id="IPR003325">
    <property type="entry name" value="TerD"/>
</dbReference>
<dbReference type="CDD" id="cd23955">
    <property type="entry name" value="UBCc_invertebrate"/>
    <property type="match status" value="1"/>
</dbReference>
<dbReference type="PANTHER" id="PTHR13491:SF0">
    <property type="entry name" value="ZINC FINGER CCHC DOMAIN-CONTAINING PROTEIN 10"/>
    <property type="match status" value="1"/>
</dbReference>
<dbReference type="STRING" id="3088.A0A383W8Z4"/>
<dbReference type="PROSITE" id="PS50181">
    <property type="entry name" value="FBOX"/>
    <property type="match status" value="1"/>
</dbReference>
<evidence type="ECO:0000259" key="3">
    <source>
        <dbReference type="PROSITE" id="PS50181"/>
    </source>
</evidence>
<feature type="region of interest" description="Disordered" evidence="1">
    <location>
        <begin position="273"/>
        <end position="320"/>
    </location>
</feature>
<evidence type="ECO:0000259" key="2">
    <source>
        <dbReference type="PROSITE" id="PS50127"/>
    </source>
</evidence>
<dbReference type="Proteomes" id="UP000256970">
    <property type="component" value="Unassembled WGS sequence"/>
</dbReference>
<feature type="region of interest" description="Disordered" evidence="1">
    <location>
        <begin position="373"/>
        <end position="433"/>
    </location>
</feature>
<dbReference type="InterPro" id="IPR039715">
    <property type="entry name" value="ZCCHC10"/>
</dbReference>
<evidence type="ECO:0000313" key="5">
    <source>
        <dbReference type="Proteomes" id="UP000256970"/>
    </source>
</evidence>
<dbReference type="SUPFAM" id="SSF81383">
    <property type="entry name" value="F-box domain"/>
    <property type="match status" value="1"/>
</dbReference>
<evidence type="ECO:0008006" key="6">
    <source>
        <dbReference type="Google" id="ProtNLM"/>
    </source>
</evidence>
<dbReference type="SMART" id="SM00212">
    <property type="entry name" value="UBCc"/>
    <property type="match status" value="1"/>
</dbReference>
<dbReference type="InterPro" id="IPR036047">
    <property type="entry name" value="F-box-like_dom_sf"/>
</dbReference>
<feature type="compositionally biased region" description="Basic residues" evidence="1">
    <location>
        <begin position="396"/>
        <end position="409"/>
    </location>
</feature>
<feature type="domain" description="UBC core" evidence="2">
    <location>
        <begin position="13"/>
        <end position="192"/>
    </location>
</feature>
<sequence>MSSSSSSSLLPCLGVRRMLHDLREVLDHPLPNVSCLPLDDDLYTWHGNVRSEPTAVLQAVPFHFLLKFPPEYPNSPPELRLFQPIPHPNVKPVTGGIQVLHAATPANPNSSGSRRIPVQARWRLSLWDCIPGKDSWSSGYSVHSVLLQLQVFLMDEDLHYDHQAITPAAAVAKALAFDCPQCQHHSSSSSSSSSIHPPFATEAELEAAKQRAKERLVVSKPFLPARSRATALLLKHHQRPVLPAAAAAKAAAAPGVSAAPSTCSSSCSSQAGASSSSSSSSSSASSSSRCSTPESGSSTSTNSCSSNPAQQAAAHDNSQWCTVSRGKAPKKAAAPAAGAAGCAGLAATAAAGGGAAGAAVSSRFSVLRSKEARHLQAVPQQQQQQQQQQQPLLSKAARKNLARSLKRQQHQQPAVSGSSSKANNPAAATAVQQQAAPAAQATLVKQQQQAAQNAAGDWIDIEAKKKAAAEAKQQLFASPLQLQLQQLQQQPLPQLIQQCMQGAPFEAQPAAAAAAAASPAGSSSDFSFAAAPDTQLASAAAAAAAAAGQLGRLPRDELLGVLCLLQPKDVAALSCTCRAMQAACDDGALWQSLMAQSFPAHQLRASCLQDWKVAYRLESGAILDELRCFYSRASLQEDVLGLPLTFTVNPASQRVDYIQAHPYLLGVTAFKAGARRTPEREEFQALLPLYLTADHFNKALPHMEPLLRLLAPERVPRGGGCPPAEAWLEVLPKLLNTQAVLLADNGLAASSKSLAVACQVYRLLLAVCEHWRLWPAVSSRLDAFLQSPKNRTKAATPNLGLLLPLLACSPARHSWAVMAAPLLQEAMDRKVLWMCKKDPGLVQGFQAAVGSGPDLPLLRGAWPGAAVSCKLMAFHLAFLQLVAAPKGSSLESVMDSADAFYGWPAAAIGSKFSRAVQQIQRCEGWQEWFRLLGRAPPSAAAMSDVLRLAWQRSLAKGYHKKDMAFSKVQASGVSRILLKGQSYSTPPGTKTIELEVHYKWRPEHHVRYLDGAVLLFGPNRSFLEMVAWNHTSSSSTATRGAVTHSGDIMEFDQQAGKNLATLRLSQLGGQVSEAFVTLSAWSDAMLSDIIQPYVQLFEPSSGAELCQVHLDGAELATKRSHKCVIMARIVREAAGGWGVQGVGAFCQGNTSGLYDVHDEADLEGVGGMVAGICALRS</sequence>
<dbReference type="InterPro" id="IPR016135">
    <property type="entry name" value="UBQ-conjugating_enzyme/RWD"/>
</dbReference>
<dbReference type="InterPro" id="IPR000608">
    <property type="entry name" value="UBC"/>
</dbReference>
<dbReference type="Gene3D" id="3.10.110.10">
    <property type="entry name" value="Ubiquitin Conjugating Enzyme"/>
    <property type="match status" value="1"/>
</dbReference>
<dbReference type="PROSITE" id="PS50127">
    <property type="entry name" value="UBC_2"/>
    <property type="match status" value="1"/>
</dbReference>
<evidence type="ECO:0000256" key="1">
    <source>
        <dbReference type="SAM" id="MobiDB-lite"/>
    </source>
</evidence>
<feature type="compositionally biased region" description="Low complexity" evidence="1">
    <location>
        <begin position="422"/>
        <end position="433"/>
    </location>
</feature>
<accession>A0A383W8Z4</accession>
<feature type="compositionally biased region" description="Low complexity" evidence="1">
    <location>
        <begin position="273"/>
        <end position="306"/>
    </location>
</feature>
<feature type="compositionally biased region" description="Polar residues" evidence="1">
    <location>
        <begin position="410"/>
        <end position="421"/>
    </location>
</feature>
<dbReference type="SUPFAM" id="SSF54495">
    <property type="entry name" value="UBC-like"/>
    <property type="match status" value="1"/>
</dbReference>